<evidence type="ECO:0008006" key="3">
    <source>
        <dbReference type="Google" id="ProtNLM"/>
    </source>
</evidence>
<accession>A0A9W3ZUH3</accession>
<protein>
    <recommendedName>
        <fullName evidence="3">Prophage helix-turn-helix protein</fullName>
    </recommendedName>
</protein>
<proteinExistence type="predicted"/>
<dbReference type="InterPro" id="IPR010982">
    <property type="entry name" value="Lambda_DNA-bd_dom_sf"/>
</dbReference>
<dbReference type="SUPFAM" id="SSF47413">
    <property type="entry name" value="lambda repressor-like DNA-binding domains"/>
    <property type="match status" value="1"/>
</dbReference>
<organism evidence="1 2">
    <name type="scientific">Bacillus thuringiensis subsp. tolworthi</name>
    <dbReference type="NCBI Taxonomy" id="1442"/>
    <lineage>
        <taxon>Bacteria</taxon>
        <taxon>Bacillati</taxon>
        <taxon>Bacillota</taxon>
        <taxon>Bacilli</taxon>
        <taxon>Bacillales</taxon>
        <taxon>Bacillaceae</taxon>
        <taxon>Bacillus</taxon>
        <taxon>Bacillus cereus group</taxon>
    </lineage>
</organism>
<dbReference type="GO" id="GO:0003677">
    <property type="term" value="F:DNA binding"/>
    <property type="evidence" value="ECO:0007669"/>
    <property type="project" value="InterPro"/>
</dbReference>
<dbReference type="RefSeq" id="WP_060851735.1">
    <property type="nucleotide sequence ID" value="NZ_AP014864.1"/>
</dbReference>
<dbReference type="EMBL" id="AP014864">
    <property type="protein sequence ID" value="BAR82307.1"/>
    <property type="molecule type" value="Genomic_DNA"/>
</dbReference>
<evidence type="ECO:0000313" key="1">
    <source>
        <dbReference type="EMBL" id="BAR82307.1"/>
    </source>
</evidence>
<gene>
    <name evidence="1" type="ORF">KNN_01461</name>
</gene>
<name>A0A9W3ZUH3_BACTO</name>
<reference evidence="1 2" key="1">
    <citation type="submission" date="2015-05" db="EMBL/GenBank/DDBJ databases">
        <title>Whole genome sequence of Bacillus thuringiensis serovar tolworthi Pasteur Institute Standard strain.</title>
        <authorList>
            <person name="Kanda K."/>
            <person name="Nakashima K."/>
            <person name="Nagano Y."/>
        </authorList>
    </citation>
    <scope>NUCLEOTIDE SEQUENCE [LARGE SCALE GENOMIC DNA]</scope>
    <source>
        <strain evidence="1 2">Pasteur Institute Standard strain</strain>
    </source>
</reference>
<dbReference type="AlphaFoldDB" id="A0A9W3ZUH3"/>
<dbReference type="Pfam" id="PF22871">
    <property type="entry name" value="AimR"/>
    <property type="match status" value="1"/>
</dbReference>
<dbReference type="NCBIfam" id="NF038310">
    <property type="entry name" value="lysogeny_AimR"/>
    <property type="match status" value="1"/>
</dbReference>
<evidence type="ECO:0000313" key="2">
    <source>
        <dbReference type="Proteomes" id="UP000055316"/>
    </source>
</evidence>
<dbReference type="Proteomes" id="UP000055316">
    <property type="component" value="Chromosome"/>
</dbReference>
<sequence>MQELLNRLKGDLCLAGITNTKLAAYWGISPSGVSDVFKGRRQMRFSYLSTSLALLNKGTNTEREFISRYAKVAKPKNRREIMEYLSLRGDFNSLKVIVDQERESKTGINREWSNVYELIHKRFTEKVELLEFYNLMREKNKKTSCLEMKVLIDLLLCQLLYQTGNHNLISDKMDEIQNNIKEISNEFIEKTFDLRLKEAEAVLLLRDGSVAEARKKCDEILSVCQLNPYYLLPNAIAYFKLGESYIFEDYEKSKKYLLKAYEILEDLTYVGVEEKKKMFQYTLSFLKIYHAKELDTLNEIHLAEIAFLKIRQGFKKEAEQMLIKLKKECGTLTPIQTVYLAMAQDNKRLMEEAHENLLRKGDIFYSQMTKIYLGLS</sequence>
<dbReference type="InterPro" id="IPR047705">
    <property type="entry name" value="AimR-like"/>
</dbReference>